<evidence type="ECO:0000256" key="1">
    <source>
        <dbReference type="SAM" id="MobiDB-lite"/>
    </source>
</evidence>
<gene>
    <name evidence="2" type="ORF">PNOK_0086300</name>
</gene>
<evidence type="ECO:0000313" key="2">
    <source>
        <dbReference type="EMBL" id="PAV23795.1"/>
    </source>
</evidence>
<dbReference type="STRING" id="2282107.A0A286UWH1"/>
<evidence type="ECO:0000313" key="3">
    <source>
        <dbReference type="Proteomes" id="UP000217199"/>
    </source>
</evidence>
<organism evidence="2 3">
    <name type="scientific">Pyrrhoderma noxium</name>
    <dbReference type="NCBI Taxonomy" id="2282107"/>
    <lineage>
        <taxon>Eukaryota</taxon>
        <taxon>Fungi</taxon>
        <taxon>Dikarya</taxon>
        <taxon>Basidiomycota</taxon>
        <taxon>Agaricomycotina</taxon>
        <taxon>Agaricomycetes</taxon>
        <taxon>Hymenochaetales</taxon>
        <taxon>Hymenochaetaceae</taxon>
        <taxon>Pyrrhoderma</taxon>
    </lineage>
</organism>
<protein>
    <submittedName>
        <fullName evidence="2">Mitochondrial import inner membrane translocase subunit TIM54</fullName>
    </submittedName>
</protein>
<keyword evidence="3" id="KW-1185">Reference proteome</keyword>
<dbReference type="EMBL" id="NBII01000001">
    <property type="protein sequence ID" value="PAV23795.1"/>
    <property type="molecule type" value="Genomic_DNA"/>
</dbReference>
<comment type="caution">
    <text evidence="2">The sequence shown here is derived from an EMBL/GenBank/DDBJ whole genome shotgun (WGS) entry which is preliminary data.</text>
</comment>
<sequence>MPLMVVDFFNQRQKVQAGAEAAYRLVLSHTRPIVAPLPNEPSAPLFSPDERSPITDLDFDREGESYYVRSLSTFREDITKAREDYYAKLPDRLATARALARGEREPTKEEQNAPPPTEVELRAERLKKETRWQDNEEGWDIVRPESNVAWDERFRTALKVFTDPPPSDTSAKEDNGSNTDTS</sequence>
<accession>A0A286UWH1</accession>
<dbReference type="InParanoid" id="A0A286UWH1"/>
<name>A0A286UWH1_9AGAM</name>
<reference evidence="2 3" key="1">
    <citation type="journal article" date="2017" name="Mol. Ecol.">
        <title>Comparative and population genomic landscape of Phellinus noxius: A hypervariable fungus causing root rot in trees.</title>
        <authorList>
            <person name="Chung C.L."/>
            <person name="Lee T.J."/>
            <person name="Akiba M."/>
            <person name="Lee H.H."/>
            <person name="Kuo T.H."/>
            <person name="Liu D."/>
            <person name="Ke H.M."/>
            <person name="Yokoi T."/>
            <person name="Roa M.B."/>
            <person name="Lu M.J."/>
            <person name="Chang Y.Y."/>
            <person name="Ann P.J."/>
            <person name="Tsai J.N."/>
            <person name="Chen C.Y."/>
            <person name="Tzean S.S."/>
            <person name="Ota Y."/>
            <person name="Hattori T."/>
            <person name="Sahashi N."/>
            <person name="Liou R.F."/>
            <person name="Kikuchi T."/>
            <person name="Tsai I.J."/>
        </authorList>
    </citation>
    <scope>NUCLEOTIDE SEQUENCE [LARGE SCALE GENOMIC DNA]</scope>
    <source>
        <strain evidence="2 3">FFPRI411160</strain>
    </source>
</reference>
<dbReference type="AlphaFoldDB" id="A0A286UWH1"/>
<feature type="region of interest" description="Disordered" evidence="1">
    <location>
        <begin position="98"/>
        <end position="134"/>
    </location>
</feature>
<feature type="compositionally biased region" description="Basic and acidic residues" evidence="1">
    <location>
        <begin position="100"/>
        <end position="111"/>
    </location>
</feature>
<dbReference type="Proteomes" id="UP000217199">
    <property type="component" value="Unassembled WGS sequence"/>
</dbReference>
<proteinExistence type="predicted"/>
<feature type="compositionally biased region" description="Basic and acidic residues" evidence="1">
    <location>
        <begin position="119"/>
        <end position="134"/>
    </location>
</feature>
<dbReference type="OrthoDB" id="5598305at2759"/>
<feature type="region of interest" description="Disordered" evidence="1">
    <location>
        <begin position="159"/>
        <end position="182"/>
    </location>
</feature>